<dbReference type="OrthoDB" id="2640961at2759"/>
<accession>A0A9P7D0C3</accession>
<feature type="domain" description="CHAT" evidence="1">
    <location>
        <begin position="859"/>
        <end position="1104"/>
    </location>
</feature>
<keyword evidence="3" id="KW-1185">Reference proteome</keyword>
<gene>
    <name evidence="2" type="ORF">EV702DRAFT_1046869</name>
</gene>
<sequence length="1144" mass="127635">MPCSSENPYIRLEANNLKVPSERIPAGIYISIYINSQKRWKSAIKILSSEESVVWDHTVTLYSPWYFHTRFENSPSVYRSSQASPAFSVQISASYELDRMLGSGEVIGKLQMSWDELLDHGDEPFDISFPPVRDVHPSLTLKAAVVHACDNQDGALFDSLLDCDIARDTDAGHAQFAEYVTSENVSHLNAAVDHFQSVLDQCPAGHVDHAAALTNLAYARHQGYIRDYLQDIDTTTSLFRDTLALRSQHHPDYCLSLYNLTKSLTWRHNKKGTAADIREAAQLYHELLALCPEGTHLRSIAVGENGVHYVIGECNILPEDTSDGGIHLRRVVLELCPQGHQRRPGALYPLLQSLRTRYTQCGSIDDLDESIKLSREAVSLLSEGHPHRSNSLNELAISLIYRFNYQGKPNDLDEAISLHEEALRLCPVGHKSHHFSLENLGFALITCFDKRGDIDDITRAISLYRESLMLRPLEDPHRNVTINNYASALKLRYDKFHVIEDLNEATDQYRESLRAIRHDHPERYKALHNLSSALCSRFTQTWKNEDVEEAINLCHESLATLPSLHPGRCISYIRLNNAYLSRYLTEHDPADLSLAVENFRLASNHSTRGFPERFIQAYNWTVAADQLGHGSALEAYSTSLELLEAHLATRSSATSRREAAAPFTGARSLPVDAASCAIRCDNLRHAVELMEQGRGQQWSLASRLKTPVEDLESENPTLAHNYLELSKLVSNAAQSSATITDKAAADRAATEYRGLTRQWEAAVAEIRNLRAFSRFLLPPLYEDLQAAARQGPIIILIASQYSCSAIIIPTLGDPHHIPLPSVTLADLKTLKDRFTRAIQHASRMNPAESRTDLIVLSRILWDEIMLPIVNVLEHVLKVKRRSRIWLCPTAAFTSIPLHAANPFQTKADRSGKEACLEDLYICSYTPTLSALIRSRQMMKQRVPPSFVAIGQGQPGAGKGKALLAVDSELELVRELVPATANRTAISGDAATRAGALQGLEENTWVHLACHGKQDPKQPYNSHFVMRDDHLTLLDIMEKDIPHAEFAFLSACHTAVGDEETPDEVIHLAAGLQFSGFKSVVGTLWGVDDAVAKHVVEAFYKYMFNPKEGGVMDCTKAAWALNCATHAVKTIVPLEQRMVFIHIGV</sequence>
<dbReference type="EMBL" id="JABBWD010000033">
    <property type="protein sequence ID" value="KAG1775530.1"/>
    <property type="molecule type" value="Genomic_DNA"/>
</dbReference>
<protein>
    <submittedName>
        <fullName evidence="2">CHAT domain-containing protein</fullName>
    </submittedName>
</protein>
<evidence type="ECO:0000313" key="2">
    <source>
        <dbReference type="EMBL" id="KAG1775530.1"/>
    </source>
</evidence>
<reference evidence="2" key="1">
    <citation type="journal article" date="2020" name="New Phytol.">
        <title>Comparative genomics reveals dynamic genome evolution in host specialist ectomycorrhizal fungi.</title>
        <authorList>
            <person name="Lofgren L.A."/>
            <person name="Nguyen N.H."/>
            <person name="Vilgalys R."/>
            <person name="Ruytinx J."/>
            <person name="Liao H.L."/>
            <person name="Branco S."/>
            <person name="Kuo A."/>
            <person name="LaButti K."/>
            <person name="Lipzen A."/>
            <person name="Andreopoulos W."/>
            <person name="Pangilinan J."/>
            <person name="Riley R."/>
            <person name="Hundley H."/>
            <person name="Na H."/>
            <person name="Barry K."/>
            <person name="Grigoriev I.V."/>
            <person name="Stajich J.E."/>
            <person name="Kennedy P.G."/>
        </authorList>
    </citation>
    <scope>NUCLEOTIDE SEQUENCE</scope>
    <source>
        <strain evidence="2">DOB743</strain>
    </source>
</reference>
<proteinExistence type="predicted"/>
<organism evidence="2 3">
    <name type="scientific">Suillus placidus</name>
    <dbReference type="NCBI Taxonomy" id="48579"/>
    <lineage>
        <taxon>Eukaryota</taxon>
        <taxon>Fungi</taxon>
        <taxon>Dikarya</taxon>
        <taxon>Basidiomycota</taxon>
        <taxon>Agaricomycotina</taxon>
        <taxon>Agaricomycetes</taxon>
        <taxon>Agaricomycetidae</taxon>
        <taxon>Boletales</taxon>
        <taxon>Suillineae</taxon>
        <taxon>Suillaceae</taxon>
        <taxon>Suillus</taxon>
    </lineage>
</organism>
<dbReference type="AlphaFoldDB" id="A0A9P7D0C3"/>
<dbReference type="Gene3D" id="1.25.40.10">
    <property type="entry name" value="Tetratricopeptide repeat domain"/>
    <property type="match status" value="3"/>
</dbReference>
<dbReference type="SUPFAM" id="SSF81901">
    <property type="entry name" value="HCP-like"/>
    <property type="match status" value="1"/>
</dbReference>
<dbReference type="InterPro" id="IPR024983">
    <property type="entry name" value="CHAT_dom"/>
</dbReference>
<evidence type="ECO:0000313" key="3">
    <source>
        <dbReference type="Proteomes" id="UP000714275"/>
    </source>
</evidence>
<dbReference type="Proteomes" id="UP000714275">
    <property type="component" value="Unassembled WGS sequence"/>
</dbReference>
<dbReference type="InterPro" id="IPR011990">
    <property type="entry name" value="TPR-like_helical_dom_sf"/>
</dbReference>
<comment type="caution">
    <text evidence="2">The sequence shown here is derived from an EMBL/GenBank/DDBJ whole genome shotgun (WGS) entry which is preliminary data.</text>
</comment>
<evidence type="ECO:0000259" key="1">
    <source>
        <dbReference type="Pfam" id="PF12770"/>
    </source>
</evidence>
<name>A0A9P7D0C3_9AGAM</name>
<dbReference type="Pfam" id="PF12770">
    <property type="entry name" value="CHAT"/>
    <property type="match status" value="1"/>
</dbReference>